<dbReference type="InterPro" id="IPR050428">
    <property type="entry name" value="TCS_sensor_his_kinase"/>
</dbReference>
<organism evidence="14 15">
    <name type="scientific">Actinomadura litoris</name>
    <dbReference type="NCBI Taxonomy" id="2678616"/>
    <lineage>
        <taxon>Bacteria</taxon>
        <taxon>Bacillati</taxon>
        <taxon>Actinomycetota</taxon>
        <taxon>Actinomycetes</taxon>
        <taxon>Streptosporangiales</taxon>
        <taxon>Thermomonosporaceae</taxon>
        <taxon>Actinomadura</taxon>
    </lineage>
</organism>
<feature type="transmembrane region" description="Helical" evidence="11">
    <location>
        <begin position="162"/>
        <end position="186"/>
    </location>
</feature>
<keyword evidence="6 11" id="KW-0812">Transmembrane</keyword>
<dbReference type="PANTHER" id="PTHR45436:SF5">
    <property type="entry name" value="SENSOR HISTIDINE KINASE TRCS"/>
    <property type="match status" value="1"/>
</dbReference>
<dbReference type="EC" id="2.7.13.3" evidence="3"/>
<protein>
    <recommendedName>
        <fullName evidence="3">histidine kinase</fullName>
        <ecNumber evidence="3">2.7.13.3</ecNumber>
    </recommendedName>
</protein>
<gene>
    <name evidence="14" type="ORF">GNZ18_19715</name>
</gene>
<comment type="subcellular location">
    <subcellularLocation>
        <location evidence="2">Cell membrane</location>
    </subcellularLocation>
</comment>
<dbReference type="CDD" id="cd00082">
    <property type="entry name" value="HisKA"/>
    <property type="match status" value="1"/>
</dbReference>
<dbReference type="Gene3D" id="6.10.340.10">
    <property type="match status" value="1"/>
</dbReference>
<feature type="domain" description="HAMP" evidence="13">
    <location>
        <begin position="187"/>
        <end position="243"/>
    </location>
</feature>
<dbReference type="InterPro" id="IPR004358">
    <property type="entry name" value="Sig_transdc_His_kin-like_C"/>
</dbReference>
<dbReference type="SMART" id="SM00388">
    <property type="entry name" value="HisKA"/>
    <property type="match status" value="1"/>
</dbReference>
<dbReference type="PROSITE" id="PS50109">
    <property type="entry name" value="HIS_KIN"/>
    <property type="match status" value="1"/>
</dbReference>
<dbReference type="InterPro" id="IPR003661">
    <property type="entry name" value="HisK_dim/P_dom"/>
</dbReference>
<dbReference type="Pfam" id="PF00512">
    <property type="entry name" value="HisKA"/>
    <property type="match status" value="1"/>
</dbReference>
<dbReference type="InterPro" id="IPR005467">
    <property type="entry name" value="His_kinase_dom"/>
</dbReference>
<evidence type="ECO:0000313" key="15">
    <source>
        <dbReference type="Proteomes" id="UP000432015"/>
    </source>
</evidence>
<dbReference type="GO" id="GO:0005886">
    <property type="term" value="C:plasma membrane"/>
    <property type="evidence" value="ECO:0007669"/>
    <property type="project" value="UniProtKB-SubCell"/>
</dbReference>
<dbReference type="PRINTS" id="PR00344">
    <property type="entry name" value="BCTRLSENSOR"/>
</dbReference>
<dbReference type="SMART" id="SM00304">
    <property type="entry name" value="HAMP"/>
    <property type="match status" value="1"/>
</dbReference>
<keyword evidence="5" id="KW-0808">Transferase</keyword>
<evidence type="ECO:0000313" key="14">
    <source>
        <dbReference type="EMBL" id="MUN38815.1"/>
    </source>
</evidence>
<dbReference type="PANTHER" id="PTHR45436">
    <property type="entry name" value="SENSOR HISTIDINE KINASE YKOH"/>
    <property type="match status" value="1"/>
</dbReference>
<keyword evidence="4" id="KW-0597">Phosphoprotein</keyword>
<evidence type="ECO:0000256" key="4">
    <source>
        <dbReference type="ARBA" id="ARBA00022553"/>
    </source>
</evidence>
<evidence type="ECO:0000256" key="7">
    <source>
        <dbReference type="ARBA" id="ARBA00022777"/>
    </source>
</evidence>
<accession>A0A7K1L3H1</accession>
<keyword evidence="8 11" id="KW-1133">Transmembrane helix</keyword>
<evidence type="ECO:0000256" key="9">
    <source>
        <dbReference type="ARBA" id="ARBA00023012"/>
    </source>
</evidence>
<evidence type="ECO:0000256" key="3">
    <source>
        <dbReference type="ARBA" id="ARBA00012438"/>
    </source>
</evidence>
<dbReference type="Gene3D" id="1.10.287.130">
    <property type="match status" value="1"/>
</dbReference>
<comment type="caution">
    <text evidence="14">The sequence shown here is derived from an EMBL/GenBank/DDBJ whole genome shotgun (WGS) entry which is preliminary data.</text>
</comment>
<dbReference type="Pfam" id="PF00672">
    <property type="entry name" value="HAMP"/>
    <property type="match status" value="1"/>
</dbReference>
<evidence type="ECO:0000256" key="8">
    <source>
        <dbReference type="ARBA" id="ARBA00022989"/>
    </source>
</evidence>
<dbReference type="InterPro" id="IPR003660">
    <property type="entry name" value="HAMP_dom"/>
</dbReference>
<dbReference type="InterPro" id="IPR036097">
    <property type="entry name" value="HisK_dim/P_sf"/>
</dbReference>
<dbReference type="Gene3D" id="3.30.565.10">
    <property type="entry name" value="Histidine kinase-like ATPase, C-terminal domain"/>
    <property type="match status" value="1"/>
</dbReference>
<name>A0A7K1L3H1_9ACTN</name>
<feature type="transmembrane region" description="Helical" evidence="11">
    <location>
        <begin position="20"/>
        <end position="42"/>
    </location>
</feature>
<evidence type="ECO:0000259" key="13">
    <source>
        <dbReference type="PROSITE" id="PS50885"/>
    </source>
</evidence>
<evidence type="ECO:0000256" key="1">
    <source>
        <dbReference type="ARBA" id="ARBA00000085"/>
    </source>
</evidence>
<sequence>MRIVADGLSPSCWSVRTRVTVTATVIVALLLIVGVAVFYQAVRHTVLQDLRARGVLAAADVVTIVRNEDPRGMLAVQDADFPLLQVVDDRGRVLASSEALRGRGALDVPRPPASGRPEVHTVHVPGVSADVYVVSERTSSPYGFRTVHAGAPITELTRNRRFFVAALAAAVLLATAAVAWIVALSVRRALSPVRVMSAELADITDIEGGEGERRVTVPDPVDEVSDLARSVNLTLHRLEDVLLRQRAFVADVSHELRSPLTGLRAQLEVALEHPGDEDWPAVARSALADADRLQGIVTDLLILARLGAGVPAGRERVDLGGLVREEVARRPRRVPVETDLQEGVVVWVTGDHLVRVLTNLLDNAERHARSRVRVSVASERGDAVLVVADDGAGIPPEDRERVFRRFHRLAEGRRRDRGGTGLGLTISRDIAHAHGGSLVAEGGGITGTGGATNAAHGGARLVLRLPLAS</sequence>
<dbReference type="Proteomes" id="UP000432015">
    <property type="component" value="Unassembled WGS sequence"/>
</dbReference>
<evidence type="ECO:0000256" key="6">
    <source>
        <dbReference type="ARBA" id="ARBA00022692"/>
    </source>
</evidence>
<dbReference type="SUPFAM" id="SSF55874">
    <property type="entry name" value="ATPase domain of HSP90 chaperone/DNA topoisomerase II/histidine kinase"/>
    <property type="match status" value="1"/>
</dbReference>
<dbReference type="SUPFAM" id="SSF47384">
    <property type="entry name" value="Homodimeric domain of signal transducing histidine kinase"/>
    <property type="match status" value="1"/>
</dbReference>
<evidence type="ECO:0000256" key="10">
    <source>
        <dbReference type="ARBA" id="ARBA00023136"/>
    </source>
</evidence>
<keyword evidence="7 14" id="KW-0418">Kinase</keyword>
<dbReference type="CDD" id="cd00075">
    <property type="entry name" value="HATPase"/>
    <property type="match status" value="1"/>
</dbReference>
<dbReference type="SMART" id="SM00387">
    <property type="entry name" value="HATPase_c"/>
    <property type="match status" value="1"/>
</dbReference>
<feature type="domain" description="Histidine kinase" evidence="12">
    <location>
        <begin position="251"/>
        <end position="469"/>
    </location>
</feature>
<evidence type="ECO:0000256" key="11">
    <source>
        <dbReference type="SAM" id="Phobius"/>
    </source>
</evidence>
<keyword evidence="10 11" id="KW-0472">Membrane</keyword>
<evidence type="ECO:0000256" key="5">
    <source>
        <dbReference type="ARBA" id="ARBA00022679"/>
    </source>
</evidence>
<dbReference type="AlphaFoldDB" id="A0A7K1L3H1"/>
<dbReference type="InterPro" id="IPR003594">
    <property type="entry name" value="HATPase_dom"/>
</dbReference>
<reference evidence="14 15" key="1">
    <citation type="submission" date="2019-11" db="EMBL/GenBank/DDBJ databases">
        <authorList>
            <person name="Cao P."/>
        </authorList>
    </citation>
    <scope>NUCLEOTIDE SEQUENCE [LARGE SCALE GENOMIC DNA]</scope>
    <source>
        <strain evidence="14 15">NEAU-AAG5</strain>
    </source>
</reference>
<comment type="catalytic activity">
    <reaction evidence="1">
        <text>ATP + protein L-histidine = ADP + protein N-phospho-L-histidine.</text>
        <dbReference type="EC" id="2.7.13.3"/>
    </reaction>
</comment>
<dbReference type="InterPro" id="IPR036890">
    <property type="entry name" value="HATPase_C_sf"/>
</dbReference>
<dbReference type="Pfam" id="PF02518">
    <property type="entry name" value="HATPase_c"/>
    <property type="match status" value="1"/>
</dbReference>
<dbReference type="PROSITE" id="PS50885">
    <property type="entry name" value="HAMP"/>
    <property type="match status" value="1"/>
</dbReference>
<dbReference type="EMBL" id="WOFH01000006">
    <property type="protein sequence ID" value="MUN38815.1"/>
    <property type="molecule type" value="Genomic_DNA"/>
</dbReference>
<keyword evidence="15" id="KW-1185">Reference proteome</keyword>
<evidence type="ECO:0000259" key="12">
    <source>
        <dbReference type="PROSITE" id="PS50109"/>
    </source>
</evidence>
<dbReference type="GO" id="GO:0000155">
    <property type="term" value="F:phosphorelay sensor kinase activity"/>
    <property type="evidence" value="ECO:0007669"/>
    <property type="project" value="InterPro"/>
</dbReference>
<proteinExistence type="predicted"/>
<dbReference type="RefSeq" id="WP_156217938.1">
    <property type="nucleotide sequence ID" value="NZ_WOFH01000006.1"/>
</dbReference>
<keyword evidence="9" id="KW-0902">Two-component regulatory system</keyword>
<evidence type="ECO:0000256" key="2">
    <source>
        <dbReference type="ARBA" id="ARBA00004236"/>
    </source>
</evidence>